<evidence type="ECO:0000256" key="17">
    <source>
        <dbReference type="ARBA" id="ARBA00023211"/>
    </source>
</evidence>
<dbReference type="InterPro" id="IPR014143">
    <property type="entry name" value="NHEJ_ligase_prk"/>
</dbReference>
<keyword evidence="15" id="KW-0233">DNA recombination</keyword>
<dbReference type="PANTHER" id="PTHR42705:SF2">
    <property type="entry name" value="BIFUNCTIONAL NON-HOMOLOGOUS END JOINING PROTEIN LIGD"/>
    <property type="match status" value="1"/>
</dbReference>
<dbReference type="GO" id="GO:0046872">
    <property type="term" value="F:metal ion binding"/>
    <property type="evidence" value="ECO:0007669"/>
    <property type="project" value="UniProtKB-KW"/>
</dbReference>
<dbReference type="NCBIfam" id="TIGR02779">
    <property type="entry name" value="NHEJ_ligase_lig"/>
    <property type="match status" value="1"/>
</dbReference>
<evidence type="ECO:0000259" key="23">
    <source>
        <dbReference type="PROSITE" id="PS50160"/>
    </source>
</evidence>
<keyword evidence="5" id="KW-0548">Nucleotidyltransferase</keyword>
<dbReference type="InterPro" id="IPR052171">
    <property type="entry name" value="NHEJ_LigD"/>
</dbReference>
<dbReference type="GO" id="GO:0005524">
    <property type="term" value="F:ATP binding"/>
    <property type="evidence" value="ECO:0007669"/>
    <property type="project" value="UniProtKB-KW"/>
</dbReference>
<evidence type="ECO:0000256" key="11">
    <source>
        <dbReference type="ARBA" id="ARBA00022839"/>
    </source>
</evidence>
<dbReference type="InterPro" id="IPR014146">
    <property type="entry name" value="LigD_ligase_dom"/>
</dbReference>
<evidence type="ECO:0000256" key="7">
    <source>
        <dbReference type="ARBA" id="ARBA00022723"/>
    </source>
</evidence>
<keyword evidence="11" id="KW-0269">Exonuclease</keyword>
<dbReference type="SUPFAM" id="SSF56091">
    <property type="entry name" value="DNA ligase/mRNA capping enzyme, catalytic domain"/>
    <property type="match status" value="1"/>
</dbReference>
<evidence type="ECO:0000256" key="5">
    <source>
        <dbReference type="ARBA" id="ARBA00022695"/>
    </source>
</evidence>
<dbReference type="CDD" id="cd07906">
    <property type="entry name" value="Adenylation_DNA_ligase_LigD_LigC"/>
    <property type="match status" value="1"/>
</dbReference>
<keyword evidence="9" id="KW-0227">DNA damage</keyword>
<evidence type="ECO:0000256" key="3">
    <source>
        <dbReference type="ARBA" id="ARBA00022598"/>
    </source>
</evidence>
<dbReference type="NCBIfam" id="TIGR02776">
    <property type="entry name" value="NHEJ_ligase_prk"/>
    <property type="match status" value="1"/>
</dbReference>
<keyword evidence="8" id="KW-0547">Nucleotide-binding</keyword>
<evidence type="ECO:0000256" key="12">
    <source>
        <dbReference type="ARBA" id="ARBA00022840"/>
    </source>
</evidence>
<name>A0A1G9TUG7_9BACI</name>
<evidence type="ECO:0000313" key="24">
    <source>
        <dbReference type="EMBL" id="SDM51054.1"/>
    </source>
</evidence>
<evidence type="ECO:0000256" key="15">
    <source>
        <dbReference type="ARBA" id="ARBA00023172"/>
    </source>
</evidence>
<evidence type="ECO:0000256" key="14">
    <source>
        <dbReference type="ARBA" id="ARBA00023125"/>
    </source>
</evidence>
<dbReference type="Pfam" id="PF21686">
    <property type="entry name" value="LigD_Prim-Pol"/>
    <property type="match status" value="1"/>
</dbReference>
<dbReference type="PANTHER" id="PTHR42705">
    <property type="entry name" value="BIFUNCTIONAL NON-HOMOLOGOUS END JOINING PROTEIN LIGD"/>
    <property type="match status" value="1"/>
</dbReference>
<comment type="cofactor">
    <cofactor evidence="1">
        <name>Mn(2+)</name>
        <dbReference type="ChEBI" id="CHEBI:29035"/>
    </cofactor>
</comment>
<evidence type="ECO:0000256" key="4">
    <source>
        <dbReference type="ARBA" id="ARBA00022679"/>
    </source>
</evidence>
<dbReference type="NCBIfam" id="TIGR02778">
    <property type="entry name" value="ligD_pol"/>
    <property type="match status" value="1"/>
</dbReference>
<evidence type="ECO:0000256" key="20">
    <source>
        <dbReference type="ARBA" id="ARBA00034003"/>
    </source>
</evidence>
<dbReference type="EMBL" id="FNHF01000003">
    <property type="protein sequence ID" value="SDM51054.1"/>
    <property type="molecule type" value="Genomic_DNA"/>
</dbReference>
<evidence type="ECO:0000256" key="19">
    <source>
        <dbReference type="ARBA" id="ARBA00029943"/>
    </source>
</evidence>
<evidence type="ECO:0000256" key="18">
    <source>
        <dbReference type="ARBA" id="ARBA00023268"/>
    </source>
</evidence>
<dbReference type="InterPro" id="IPR012310">
    <property type="entry name" value="DNA_ligase_ATP-dep_cent"/>
</dbReference>
<accession>A0A1G9TUG7</accession>
<evidence type="ECO:0000256" key="16">
    <source>
        <dbReference type="ARBA" id="ARBA00023204"/>
    </source>
</evidence>
<organism evidence="24 25">
    <name type="scientific">Sediminibacillus halophilus</name>
    <dbReference type="NCBI Taxonomy" id="482461"/>
    <lineage>
        <taxon>Bacteria</taxon>
        <taxon>Bacillati</taxon>
        <taxon>Bacillota</taxon>
        <taxon>Bacilli</taxon>
        <taxon>Bacillales</taxon>
        <taxon>Bacillaceae</taxon>
        <taxon>Sediminibacillus</taxon>
    </lineage>
</organism>
<dbReference type="InterPro" id="IPR012340">
    <property type="entry name" value="NA-bd_OB-fold"/>
</dbReference>
<dbReference type="Pfam" id="PF01068">
    <property type="entry name" value="DNA_ligase_A_M"/>
    <property type="match status" value="1"/>
</dbReference>
<proteinExistence type="inferred from homology"/>
<keyword evidence="4" id="KW-0808">Transferase</keyword>
<keyword evidence="16" id="KW-0234">DNA repair</keyword>
<evidence type="ECO:0000256" key="22">
    <source>
        <dbReference type="ARBA" id="ARBA00049990"/>
    </source>
</evidence>
<dbReference type="Gene3D" id="2.40.50.140">
    <property type="entry name" value="Nucleic acid-binding proteins"/>
    <property type="match status" value="1"/>
</dbReference>
<dbReference type="AlphaFoldDB" id="A0A1G9TUG7"/>
<keyword evidence="3" id="KW-0436">Ligase</keyword>
<feature type="domain" description="ATP-dependent DNA ligase family profile" evidence="23">
    <location>
        <begin position="116"/>
        <end position="265"/>
    </location>
</feature>
<dbReference type="Proteomes" id="UP000182347">
    <property type="component" value="Unassembled WGS sequence"/>
</dbReference>
<dbReference type="GO" id="GO:0004527">
    <property type="term" value="F:exonuclease activity"/>
    <property type="evidence" value="ECO:0007669"/>
    <property type="project" value="UniProtKB-KW"/>
</dbReference>
<dbReference type="PROSITE" id="PS00697">
    <property type="entry name" value="DNA_LIGASE_A1"/>
    <property type="match status" value="1"/>
</dbReference>
<keyword evidence="6" id="KW-0540">Nuclease</keyword>
<keyword evidence="12" id="KW-0067">ATP-binding</keyword>
<comment type="catalytic activity">
    <reaction evidence="20">
        <text>ATP + (deoxyribonucleotide)n-3'-hydroxyl + 5'-phospho-(deoxyribonucleotide)m = (deoxyribonucleotide)n+m + AMP + diphosphate.</text>
        <dbReference type="EC" id="6.5.1.1"/>
    </reaction>
</comment>
<keyword evidence="18" id="KW-0511">Multifunctional enzyme</keyword>
<dbReference type="GO" id="GO:0003910">
    <property type="term" value="F:DNA ligase (ATP) activity"/>
    <property type="evidence" value="ECO:0007669"/>
    <property type="project" value="UniProtKB-EC"/>
</dbReference>
<dbReference type="InterPro" id="IPR014145">
    <property type="entry name" value="LigD_pol_dom"/>
</dbReference>
<dbReference type="GO" id="GO:0003677">
    <property type="term" value="F:DNA binding"/>
    <property type="evidence" value="ECO:0007669"/>
    <property type="project" value="UniProtKB-KW"/>
</dbReference>
<evidence type="ECO:0000256" key="8">
    <source>
        <dbReference type="ARBA" id="ARBA00022741"/>
    </source>
</evidence>
<evidence type="ECO:0000256" key="21">
    <source>
        <dbReference type="ARBA" id="ARBA00049981"/>
    </source>
</evidence>
<keyword evidence="10" id="KW-0378">Hydrolase</keyword>
<evidence type="ECO:0000256" key="10">
    <source>
        <dbReference type="ARBA" id="ARBA00022801"/>
    </source>
</evidence>
<dbReference type="Gene3D" id="3.90.920.10">
    <property type="entry name" value="DNA primase, PRIM domain"/>
    <property type="match status" value="1"/>
</dbReference>
<comment type="similarity">
    <text evidence="21">In the C-terminal section; belongs to the ATP-dependent DNA ligase family.</text>
</comment>
<protein>
    <recommendedName>
        <fullName evidence="2">DNA ligase (ATP)</fullName>
        <ecNumber evidence="2">6.5.1.1</ecNumber>
    </recommendedName>
    <alternativeName>
        <fullName evidence="19">NHEJ DNA polymerase</fullName>
    </alternativeName>
</protein>
<dbReference type="NCBIfam" id="NF007211">
    <property type="entry name" value="PRK09633.1"/>
    <property type="match status" value="1"/>
</dbReference>
<sequence length="608" mass="69850">MMKLMQPIANEAIPKGKDWVFETKYDGFRAVLYWKKDSIELISRNGKDLSKNFPEILAYCQKEQQRVAELLPLTLDGEIAILNTPYQANFPLIQQRGRFKTESTIAKAAKMRPAHFLCFDLLLQEGKDLCLLAYLKRKEKLADLFNQLEVRRPVDWSKRLGYIESFDNWKNLWVKIKEHRGEGMVGKRRESRYVPGKNHRDWLKVKNWRVISCIITGYSLSNGYFDAAVYRDGTLVSIGKFKHGLEGEALTMMKKLADSKGEKAGNEVKLPPAICVDIYCLDILDGELREPVFHGFRVDLQPEQCTWQHAKQRLAMLPSSINLSNQEKTFYPKQKLAKGDLVHYLREISPYMLPFLKNKALTVIRCPEGVDGESFFQKHLPDYAPDYLAGDKSGNETLLHCNSSEALVWLGNHGAMEYHVPFQYMGGTDPIEIVFDLDPPSIREFRLAVYAAQLLKKMLDQLLLQSFVKTSGNKGMQVYVPIPENSLSYNDTATFTQALAMLLVKQHDDLFTIERLKKNRGNRLYVDYVQHGRDKTLIAPYSPRKNDAGTVSTPLFWDEVTERLSPEQFTLKNVVHRVQEKGCPFAGYNQARDSQNLRQLKQFISKST</sequence>
<dbReference type="PROSITE" id="PS50160">
    <property type="entry name" value="DNA_LIGASE_A3"/>
    <property type="match status" value="1"/>
</dbReference>
<keyword evidence="13" id="KW-0239">DNA-directed DNA polymerase</keyword>
<dbReference type="GO" id="GO:0006310">
    <property type="term" value="P:DNA recombination"/>
    <property type="evidence" value="ECO:0007669"/>
    <property type="project" value="UniProtKB-KW"/>
</dbReference>
<dbReference type="GO" id="GO:0003887">
    <property type="term" value="F:DNA-directed DNA polymerase activity"/>
    <property type="evidence" value="ECO:0007669"/>
    <property type="project" value="UniProtKB-KW"/>
</dbReference>
<reference evidence="25" key="1">
    <citation type="submission" date="2016-10" db="EMBL/GenBank/DDBJ databases">
        <authorList>
            <person name="Varghese N."/>
            <person name="Submissions S."/>
        </authorList>
    </citation>
    <scope>NUCLEOTIDE SEQUENCE [LARGE SCALE GENOMIC DNA]</scope>
    <source>
        <strain evidence="25">CGMCC 1.6199</strain>
    </source>
</reference>
<dbReference type="InterPro" id="IPR016059">
    <property type="entry name" value="DNA_ligase_ATP-dep_CS"/>
</dbReference>
<dbReference type="Gene3D" id="3.30.470.30">
    <property type="entry name" value="DNA ligase/mRNA capping enzyme"/>
    <property type="match status" value="1"/>
</dbReference>
<gene>
    <name evidence="24" type="ORF">SAMN05216244_2726</name>
</gene>
<dbReference type="STRING" id="482461.SAMN05216244_2726"/>
<evidence type="ECO:0000256" key="13">
    <source>
        <dbReference type="ARBA" id="ARBA00022932"/>
    </source>
</evidence>
<keyword evidence="17" id="KW-0464">Manganese</keyword>
<evidence type="ECO:0000256" key="6">
    <source>
        <dbReference type="ARBA" id="ARBA00022722"/>
    </source>
</evidence>
<keyword evidence="25" id="KW-1185">Reference proteome</keyword>
<evidence type="ECO:0000313" key="25">
    <source>
        <dbReference type="Proteomes" id="UP000182347"/>
    </source>
</evidence>
<keyword evidence="7" id="KW-0479">Metal-binding</keyword>
<evidence type="ECO:0000256" key="1">
    <source>
        <dbReference type="ARBA" id="ARBA00001936"/>
    </source>
</evidence>
<keyword evidence="14" id="KW-0238">DNA-binding</keyword>
<dbReference type="GO" id="GO:0006281">
    <property type="term" value="P:DNA repair"/>
    <property type="evidence" value="ECO:0007669"/>
    <property type="project" value="UniProtKB-KW"/>
</dbReference>
<evidence type="ECO:0000256" key="9">
    <source>
        <dbReference type="ARBA" id="ARBA00022763"/>
    </source>
</evidence>
<evidence type="ECO:0000256" key="2">
    <source>
        <dbReference type="ARBA" id="ARBA00012727"/>
    </source>
</evidence>
<dbReference type="EC" id="6.5.1.1" evidence="2"/>
<comment type="similarity">
    <text evidence="22">In the N-terminal section; belongs to the LigD polymerase family.</text>
</comment>